<evidence type="ECO:0000313" key="6">
    <source>
        <dbReference type="Proteomes" id="UP001519287"/>
    </source>
</evidence>
<proteinExistence type="predicted"/>
<dbReference type="Proteomes" id="UP001519287">
    <property type="component" value="Unassembled WGS sequence"/>
</dbReference>
<gene>
    <name evidence="5" type="ORF">J2Z66_005280</name>
</gene>
<protein>
    <submittedName>
        <fullName evidence="5">AraC-like DNA-binding protein/mannose-6-phosphate isomerase-like protein (Cupin superfamily)</fullName>
    </submittedName>
</protein>
<dbReference type="Pfam" id="PF02311">
    <property type="entry name" value="AraC_binding"/>
    <property type="match status" value="1"/>
</dbReference>
<dbReference type="Gene3D" id="1.10.10.60">
    <property type="entry name" value="Homeodomain-like"/>
    <property type="match status" value="2"/>
</dbReference>
<organism evidence="5 6">
    <name type="scientific">Paenibacillus eucommiae</name>
    <dbReference type="NCBI Taxonomy" id="1355755"/>
    <lineage>
        <taxon>Bacteria</taxon>
        <taxon>Bacillati</taxon>
        <taxon>Bacillota</taxon>
        <taxon>Bacilli</taxon>
        <taxon>Bacillales</taxon>
        <taxon>Paenibacillaceae</taxon>
        <taxon>Paenibacillus</taxon>
    </lineage>
</organism>
<keyword evidence="6" id="KW-1185">Reference proteome</keyword>
<dbReference type="SUPFAM" id="SSF46689">
    <property type="entry name" value="Homeodomain-like"/>
    <property type="match status" value="1"/>
</dbReference>
<dbReference type="SUPFAM" id="SSF51182">
    <property type="entry name" value="RmlC-like cupins"/>
    <property type="match status" value="1"/>
</dbReference>
<comment type="caution">
    <text evidence="5">The sequence shown here is derived from an EMBL/GenBank/DDBJ whole genome shotgun (WGS) entry which is preliminary data.</text>
</comment>
<evidence type="ECO:0000256" key="2">
    <source>
        <dbReference type="ARBA" id="ARBA00023125"/>
    </source>
</evidence>
<dbReference type="InterPro" id="IPR020449">
    <property type="entry name" value="Tscrpt_reg_AraC-type_HTH"/>
</dbReference>
<dbReference type="PRINTS" id="PR00032">
    <property type="entry name" value="HTHARAC"/>
</dbReference>
<dbReference type="EMBL" id="JAGGLB010000020">
    <property type="protein sequence ID" value="MBP1993654.1"/>
    <property type="molecule type" value="Genomic_DNA"/>
</dbReference>
<dbReference type="PANTHER" id="PTHR43280:SF34">
    <property type="entry name" value="ARAC-FAMILY TRANSCRIPTIONAL REGULATOR"/>
    <property type="match status" value="1"/>
</dbReference>
<dbReference type="InterPro" id="IPR018060">
    <property type="entry name" value="HTH_AraC"/>
</dbReference>
<dbReference type="InterPro" id="IPR011051">
    <property type="entry name" value="RmlC_Cupin_sf"/>
</dbReference>
<dbReference type="SMART" id="SM00342">
    <property type="entry name" value="HTH_ARAC"/>
    <property type="match status" value="1"/>
</dbReference>
<name>A0ABS4J1F1_9BACL</name>
<dbReference type="RefSeq" id="WP_209975537.1">
    <property type="nucleotide sequence ID" value="NZ_JAGGLB010000020.1"/>
</dbReference>
<dbReference type="InterPro" id="IPR014710">
    <property type="entry name" value="RmlC-like_jellyroll"/>
</dbReference>
<evidence type="ECO:0000256" key="1">
    <source>
        <dbReference type="ARBA" id="ARBA00023015"/>
    </source>
</evidence>
<dbReference type="InterPro" id="IPR009057">
    <property type="entry name" value="Homeodomain-like_sf"/>
</dbReference>
<dbReference type="PROSITE" id="PS01124">
    <property type="entry name" value="HTH_ARAC_FAMILY_2"/>
    <property type="match status" value="1"/>
</dbReference>
<reference evidence="5 6" key="1">
    <citation type="submission" date="2021-03" db="EMBL/GenBank/DDBJ databases">
        <title>Genomic Encyclopedia of Type Strains, Phase IV (KMG-IV): sequencing the most valuable type-strain genomes for metagenomic binning, comparative biology and taxonomic classification.</title>
        <authorList>
            <person name="Goeker M."/>
        </authorList>
    </citation>
    <scope>NUCLEOTIDE SEQUENCE [LARGE SCALE GENOMIC DNA]</scope>
    <source>
        <strain evidence="5 6">DSM 26048</strain>
    </source>
</reference>
<keyword evidence="1" id="KW-0805">Transcription regulation</keyword>
<evidence type="ECO:0000259" key="4">
    <source>
        <dbReference type="PROSITE" id="PS01124"/>
    </source>
</evidence>
<keyword evidence="2" id="KW-0238">DNA-binding</keyword>
<dbReference type="Gene3D" id="2.60.120.10">
    <property type="entry name" value="Jelly Rolls"/>
    <property type="match status" value="1"/>
</dbReference>
<dbReference type="InterPro" id="IPR018062">
    <property type="entry name" value="HTH_AraC-typ_CS"/>
</dbReference>
<dbReference type="InterPro" id="IPR003313">
    <property type="entry name" value="AraC-bd"/>
</dbReference>
<accession>A0ABS4J1F1</accession>
<evidence type="ECO:0000313" key="5">
    <source>
        <dbReference type="EMBL" id="MBP1993654.1"/>
    </source>
</evidence>
<feature type="domain" description="HTH araC/xylS-type" evidence="4">
    <location>
        <begin position="195"/>
        <end position="293"/>
    </location>
</feature>
<dbReference type="Pfam" id="PF12833">
    <property type="entry name" value="HTH_18"/>
    <property type="match status" value="1"/>
</dbReference>
<evidence type="ECO:0000256" key="3">
    <source>
        <dbReference type="ARBA" id="ARBA00023163"/>
    </source>
</evidence>
<dbReference type="PANTHER" id="PTHR43280">
    <property type="entry name" value="ARAC-FAMILY TRANSCRIPTIONAL REGULATOR"/>
    <property type="match status" value="1"/>
</dbReference>
<sequence length="299" mass="35568">MAATLLKFKDQAKNDIPFNFIRHKGTELEQQVHMHDYFQIAYVMRGVCTHHFCNQTLTVGKGDIFLIPPLMEHSLNALHNKDFELIILDFIPYFIDDKLSPFSQTIYYHLLHQRDLQSQSEWLHPWLHIAQEKQLLVEQLLQDISDQLSSKEEGYEFSIQINLVNLLILIDREFRRSSRTIRPSIQLKSHQAQFDKVIRYLYDNYSQDISLEQAADIAHMTPAYFSHMFKKEVGQTFIEFMHEIRIERAMDMIRQNEHTVTQICFHVGFRNLSHFIRTFKKRTGEAPTAYKKLFFNNEK</sequence>
<keyword evidence="3" id="KW-0804">Transcription</keyword>
<dbReference type="PROSITE" id="PS00041">
    <property type="entry name" value="HTH_ARAC_FAMILY_1"/>
    <property type="match status" value="1"/>
</dbReference>